<dbReference type="CDD" id="cd13553">
    <property type="entry name" value="PBP2_NrtA_CpmA_like"/>
    <property type="match status" value="1"/>
</dbReference>
<dbReference type="STRING" id="673521.SAMN05660991_01767"/>
<organism evidence="10 11">
    <name type="scientific">Trujillonella endophytica</name>
    <dbReference type="NCBI Taxonomy" id="673521"/>
    <lineage>
        <taxon>Bacteria</taxon>
        <taxon>Bacillati</taxon>
        <taxon>Actinomycetota</taxon>
        <taxon>Actinomycetes</taxon>
        <taxon>Geodermatophilales</taxon>
        <taxon>Geodermatophilaceae</taxon>
        <taxon>Trujillonella</taxon>
    </lineage>
</organism>
<keyword evidence="4" id="KW-0813">Transport</keyword>
<keyword evidence="11" id="KW-1185">Reference proteome</keyword>
<keyword evidence="7 9" id="KW-0732">Signal</keyword>
<feature type="signal peptide" evidence="9">
    <location>
        <begin position="1"/>
        <end position="21"/>
    </location>
</feature>
<keyword evidence="8" id="KW-0472">Membrane</keyword>
<reference evidence="11" key="1">
    <citation type="submission" date="2016-10" db="EMBL/GenBank/DDBJ databases">
        <authorList>
            <person name="Varghese N."/>
            <person name="Submissions S."/>
        </authorList>
    </citation>
    <scope>NUCLEOTIDE SEQUENCE [LARGE SCALE GENOMIC DNA]</scope>
    <source>
        <strain evidence="11">DSM 45413</strain>
    </source>
</reference>
<dbReference type="RefSeq" id="WP_091942199.1">
    <property type="nucleotide sequence ID" value="NZ_FOEE01000004.1"/>
</dbReference>
<dbReference type="GO" id="GO:0042626">
    <property type="term" value="F:ATPase-coupled transmembrane transporter activity"/>
    <property type="evidence" value="ECO:0007669"/>
    <property type="project" value="InterPro"/>
</dbReference>
<comment type="subcellular location">
    <subcellularLocation>
        <location evidence="2">Cell inner membrane</location>
    </subcellularLocation>
    <subcellularLocation>
        <location evidence="1">Periplasm</location>
    </subcellularLocation>
</comment>
<dbReference type="GO" id="GO:0042597">
    <property type="term" value="C:periplasmic space"/>
    <property type="evidence" value="ECO:0007669"/>
    <property type="project" value="UniProtKB-SubCell"/>
</dbReference>
<evidence type="ECO:0000256" key="9">
    <source>
        <dbReference type="SAM" id="SignalP"/>
    </source>
</evidence>
<evidence type="ECO:0000256" key="1">
    <source>
        <dbReference type="ARBA" id="ARBA00004418"/>
    </source>
</evidence>
<dbReference type="Proteomes" id="UP000198960">
    <property type="component" value="Unassembled WGS sequence"/>
</dbReference>
<dbReference type="SUPFAM" id="SSF53850">
    <property type="entry name" value="Periplasmic binding protein-like II"/>
    <property type="match status" value="1"/>
</dbReference>
<evidence type="ECO:0000256" key="5">
    <source>
        <dbReference type="ARBA" id="ARBA00022475"/>
    </source>
</evidence>
<proteinExistence type="inferred from homology"/>
<keyword evidence="6" id="KW-0997">Cell inner membrane</keyword>
<dbReference type="PANTHER" id="PTHR30024">
    <property type="entry name" value="ALIPHATIC SULFONATES-BINDING PROTEIN-RELATED"/>
    <property type="match status" value="1"/>
</dbReference>
<evidence type="ECO:0000313" key="10">
    <source>
        <dbReference type="EMBL" id="SEO78721.1"/>
    </source>
</evidence>
<sequence length="363" mass="37461">MTIHRTTRRRALSLLALTPLAAVLVACGDDSDDSGESGSGGSGAAAELRLGYFANVTHAAALIGVEQGLFEAELGDTELSTQVFNAGPDVVEAVFGGALDAAYIGPSPAINAYGQSQGDAVRIISGAASGGAQLVVRDGIDAPEDLEGTTLATPQLGNTQDVALRTWLTEEGLENSIEGGGDVTIAPTANADTLALFQSGDLDGAWLPEPWASRLVLEAGAHVLVDERDLWPGGEFVTTNIIVRTEYLEENPEAVEALLRGHVAAVQLAQDDPEAAQTAVNAGLEAAGSSALAAEVLDRAWSNLSVTWDPLAETLEESAQHSFDAGTTPELVDIEGIYDLRPLNAVLSDLDLEPVSAGGLGEA</sequence>
<gene>
    <name evidence="10" type="ORF">SAMN05660991_01767</name>
</gene>
<evidence type="ECO:0000256" key="8">
    <source>
        <dbReference type="ARBA" id="ARBA00023136"/>
    </source>
</evidence>
<dbReference type="AlphaFoldDB" id="A0A1H8SJB1"/>
<dbReference type="PANTHER" id="PTHR30024:SF47">
    <property type="entry name" value="TAURINE-BINDING PERIPLASMIC PROTEIN"/>
    <property type="match status" value="1"/>
</dbReference>
<evidence type="ECO:0000256" key="3">
    <source>
        <dbReference type="ARBA" id="ARBA00010742"/>
    </source>
</evidence>
<dbReference type="PROSITE" id="PS51257">
    <property type="entry name" value="PROKAR_LIPOPROTEIN"/>
    <property type="match status" value="1"/>
</dbReference>
<comment type="similarity">
    <text evidence="3">Belongs to the bacterial solute-binding protein SsuA/TauA family.</text>
</comment>
<protein>
    <submittedName>
        <fullName evidence="10">NitT/TauT family transport system substrate-binding protein</fullName>
    </submittedName>
</protein>
<dbReference type="InterPro" id="IPR044527">
    <property type="entry name" value="NrtA/CpmA_ABC-bd_dom"/>
</dbReference>
<dbReference type="GO" id="GO:0005886">
    <property type="term" value="C:plasma membrane"/>
    <property type="evidence" value="ECO:0007669"/>
    <property type="project" value="UniProtKB-SubCell"/>
</dbReference>
<feature type="chain" id="PRO_5038916582" evidence="9">
    <location>
        <begin position="22"/>
        <end position="363"/>
    </location>
</feature>
<evidence type="ECO:0000256" key="2">
    <source>
        <dbReference type="ARBA" id="ARBA00004533"/>
    </source>
</evidence>
<evidence type="ECO:0000256" key="6">
    <source>
        <dbReference type="ARBA" id="ARBA00022519"/>
    </source>
</evidence>
<dbReference type="InterPro" id="IPR010067">
    <property type="entry name" value="ABC_SsuA_sub-bd"/>
</dbReference>
<evidence type="ECO:0000256" key="4">
    <source>
        <dbReference type="ARBA" id="ARBA00022448"/>
    </source>
</evidence>
<evidence type="ECO:0000313" key="11">
    <source>
        <dbReference type="Proteomes" id="UP000198960"/>
    </source>
</evidence>
<dbReference type="OrthoDB" id="506341at2"/>
<accession>A0A1H8SJB1</accession>
<dbReference type="NCBIfam" id="TIGR01728">
    <property type="entry name" value="SsuA_fam"/>
    <property type="match status" value="1"/>
</dbReference>
<dbReference type="Pfam" id="PF13379">
    <property type="entry name" value="NMT1_2"/>
    <property type="match status" value="1"/>
</dbReference>
<keyword evidence="5" id="KW-1003">Cell membrane</keyword>
<name>A0A1H8SJB1_9ACTN</name>
<evidence type="ECO:0000256" key="7">
    <source>
        <dbReference type="ARBA" id="ARBA00022729"/>
    </source>
</evidence>
<dbReference type="EMBL" id="FOEE01000004">
    <property type="protein sequence ID" value="SEO78721.1"/>
    <property type="molecule type" value="Genomic_DNA"/>
</dbReference>
<dbReference type="Gene3D" id="3.40.190.10">
    <property type="entry name" value="Periplasmic binding protein-like II"/>
    <property type="match status" value="2"/>
</dbReference>